<dbReference type="SUPFAM" id="SSF52540">
    <property type="entry name" value="P-loop containing nucleoside triphosphate hydrolases"/>
    <property type="match status" value="1"/>
</dbReference>
<dbReference type="GO" id="GO:0005694">
    <property type="term" value="C:chromosome"/>
    <property type="evidence" value="ECO:0007669"/>
    <property type="project" value="TreeGrafter"/>
</dbReference>
<dbReference type="GO" id="GO:0007131">
    <property type="term" value="P:reciprocal meiotic recombination"/>
    <property type="evidence" value="ECO:0007669"/>
    <property type="project" value="TreeGrafter"/>
</dbReference>
<dbReference type="GO" id="GO:0016887">
    <property type="term" value="F:ATP hydrolysis activity"/>
    <property type="evidence" value="ECO:0007669"/>
    <property type="project" value="InterPro"/>
</dbReference>
<dbReference type="GO" id="GO:0051598">
    <property type="term" value="P:meiotic recombination checkpoint signaling"/>
    <property type="evidence" value="ECO:0007669"/>
    <property type="project" value="TreeGrafter"/>
</dbReference>
<keyword evidence="3 5" id="KW-0067">ATP-binding</keyword>
<proteinExistence type="inferred from homology"/>
<evidence type="ECO:0000256" key="5">
    <source>
        <dbReference type="RuleBase" id="RU003651"/>
    </source>
</evidence>
<dbReference type="InterPro" id="IPR003959">
    <property type="entry name" value="ATPase_AAA_core"/>
</dbReference>
<dbReference type="AlphaFoldDB" id="A0A9N9RXH2"/>
<comment type="similarity">
    <text evidence="1">Belongs to the AAA ATPase family. PCH2 subfamily.</text>
</comment>
<evidence type="ECO:0000313" key="8">
    <source>
        <dbReference type="Proteomes" id="UP001153620"/>
    </source>
</evidence>
<dbReference type="OrthoDB" id="10042665at2759"/>
<dbReference type="PROSITE" id="PS00674">
    <property type="entry name" value="AAA"/>
    <property type="match status" value="1"/>
</dbReference>
<accession>A0A9N9RXH2</accession>
<keyword evidence="8" id="KW-1185">Reference proteome</keyword>
<reference evidence="7" key="2">
    <citation type="submission" date="2022-10" db="EMBL/GenBank/DDBJ databases">
        <authorList>
            <consortium name="ENA_rothamsted_submissions"/>
            <consortium name="culmorum"/>
            <person name="King R."/>
        </authorList>
    </citation>
    <scope>NUCLEOTIDE SEQUENCE</scope>
</reference>
<dbReference type="PANTHER" id="PTHR45991">
    <property type="entry name" value="PACHYTENE CHECKPOINT PROTEIN 2"/>
    <property type="match status" value="1"/>
</dbReference>
<organism evidence="7 8">
    <name type="scientific">Chironomus riparius</name>
    <dbReference type="NCBI Taxonomy" id="315576"/>
    <lineage>
        <taxon>Eukaryota</taxon>
        <taxon>Metazoa</taxon>
        <taxon>Ecdysozoa</taxon>
        <taxon>Arthropoda</taxon>
        <taxon>Hexapoda</taxon>
        <taxon>Insecta</taxon>
        <taxon>Pterygota</taxon>
        <taxon>Neoptera</taxon>
        <taxon>Endopterygota</taxon>
        <taxon>Diptera</taxon>
        <taxon>Nematocera</taxon>
        <taxon>Chironomoidea</taxon>
        <taxon>Chironomidae</taxon>
        <taxon>Chironominae</taxon>
        <taxon>Chironomus</taxon>
    </lineage>
</organism>
<protein>
    <recommendedName>
        <fullName evidence="6">AAA+ ATPase domain-containing protein</fullName>
    </recommendedName>
</protein>
<evidence type="ECO:0000313" key="7">
    <source>
        <dbReference type="EMBL" id="CAG9807092.1"/>
    </source>
</evidence>
<dbReference type="InterPro" id="IPR027417">
    <property type="entry name" value="P-loop_NTPase"/>
</dbReference>
<dbReference type="InterPro" id="IPR003960">
    <property type="entry name" value="ATPase_AAA_CS"/>
</dbReference>
<keyword evidence="4" id="KW-0469">Meiosis</keyword>
<name>A0A9N9RXH2_9DIPT</name>
<feature type="domain" description="AAA+ ATPase" evidence="6">
    <location>
        <begin position="151"/>
        <end position="302"/>
    </location>
</feature>
<dbReference type="InterPro" id="IPR044539">
    <property type="entry name" value="Pch2-like"/>
</dbReference>
<evidence type="ECO:0000256" key="2">
    <source>
        <dbReference type="ARBA" id="ARBA00022741"/>
    </source>
</evidence>
<evidence type="ECO:0000256" key="4">
    <source>
        <dbReference type="ARBA" id="ARBA00023254"/>
    </source>
</evidence>
<keyword evidence="2 5" id="KW-0547">Nucleotide-binding</keyword>
<dbReference type="Pfam" id="PF23242">
    <property type="entry name" value="AAA_lid_TRIP13_C"/>
    <property type="match status" value="1"/>
</dbReference>
<dbReference type="InterPro" id="IPR003593">
    <property type="entry name" value="AAA+_ATPase"/>
</dbReference>
<reference evidence="7" key="1">
    <citation type="submission" date="2022-01" db="EMBL/GenBank/DDBJ databases">
        <authorList>
            <person name="King R."/>
        </authorList>
    </citation>
    <scope>NUCLEOTIDE SEQUENCE</scope>
</reference>
<dbReference type="EMBL" id="OU895879">
    <property type="protein sequence ID" value="CAG9807092.1"/>
    <property type="molecule type" value="Genomic_DNA"/>
</dbReference>
<dbReference type="Gene3D" id="3.40.50.300">
    <property type="entry name" value="P-loop containing nucleotide triphosphate hydrolases"/>
    <property type="match status" value="1"/>
</dbReference>
<evidence type="ECO:0000259" key="6">
    <source>
        <dbReference type="SMART" id="SM00382"/>
    </source>
</evidence>
<dbReference type="InterPro" id="IPR058249">
    <property type="entry name" value="Pch2_C"/>
</dbReference>
<dbReference type="PRINTS" id="PR00300">
    <property type="entry name" value="CLPPROTEASEA"/>
</dbReference>
<dbReference type="InterPro" id="IPR001270">
    <property type="entry name" value="ClpA/B"/>
</dbReference>
<gene>
    <name evidence="7" type="ORF">CHIRRI_LOCUS9942</name>
</gene>
<dbReference type="Pfam" id="PF00004">
    <property type="entry name" value="AAA"/>
    <property type="match status" value="1"/>
</dbReference>
<dbReference type="SMART" id="SM00382">
    <property type="entry name" value="AAA"/>
    <property type="match status" value="1"/>
</dbReference>
<dbReference type="GO" id="GO:0005634">
    <property type="term" value="C:nucleus"/>
    <property type="evidence" value="ECO:0007669"/>
    <property type="project" value="TreeGrafter"/>
</dbReference>
<dbReference type="FunFam" id="3.40.50.300:FF:001494">
    <property type="entry name" value="Pachytene checkpoint component Pch2"/>
    <property type="match status" value="1"/>
</dbReference>
<dbReference type="GO" id="GO:0005524">
    <property type="term" value="F:ATP binding"/>
    <property type="evidence" value="ECO:0007669"/>
    <property type="project" value="UniProtKB-KW"/>
</dbReference>
<dbReference type="PANTHER" id="PTHR45991:SF1">
    <property type="entry name" value="PACHYTENE CHECKPOINT PROTEIN 2 HOMOLOG"/>
    <property type="match status" value="1"/>
</dbReference>
<evidence type="ECO:0000256" key="3">
    <source>
        <dbReference type="ARBA" id="ARBA00022840"/>
    </source>
</evidence>
<sequence length="418" mass="47856">MITSIEVGLLRDDFCRKQELEDIIFSSLESKLFAKHSIIYIPSKKFTFLNEFKESINCVSIDEIADKVDRDNVEFYYYEFSEHIVPELEVMEAHDEQITSSMHWILPNKTDLNGLWESLVYDNNLKENLLNFAKTILLFSEMAVDQNIISCNRLILLHGKPGTGKTSLAKALAQKLSIRMNNKYQFSHLFEINSHSLFSRYFSESGKLVMKLFQQIQEVIEMESNLVIVLIDEVESIAFARENISNNEPSDSVRVVNSVLTQLDKIKRYPNVLIIATSNLTKSIDLAFLDRADIVMMIEQPSFDAIFKIISSAINELVDKGLIIADSLDDGRDDFNIDTINNFDTFLEIQNFLPFSTANIMCHVCKEASGISGRSLRKLPFLAHALFLKKSKATLREFLIAMRAAVDYTKRNKDVIQE</sequence>
<evidence type="ECO:0000256" key="1">
    <source>
        <dbReference type="ARBA" id="ARBA00007271"/>
    </source>
</evidence>
<dbReference type="Proteomes" id="UP001153620">
    <property type="component" value="Chromosome 3"/>
</dbReference>